<dbReference type="SUPFAM" id="SSF53187">
    <property type="entry name" value="Zn-dependent exopeptidases"/>
    <property type="match status" value="1"/>
</dbReference>
<dbReference type="PIRSF" id="PIRSF015244">
    <property type="entry name" value="UCP015244"/>
    <property type="match status" value="1"/>
</dbReference>
<dbReference type="InterPro" id="IPR032589">
    <property type="entry name" value="DUF4910"/>
</dbReference>
<dbReference type="Pfam" id="PF16221">
    <property type="entry name" value="HTH_47"/>
    <property type="match status" value="1"/>
</dbReference>
<evidence type="ECO:0000313" key="4">
    <source>
        <dbReference type="EMBL" id="QIR13936.1"/>
    </source>
</evidence>
<dbReference type="InterPro" id="IPR012353">
    <property type="entry name" value="UCP015244"/>
</dbReference>
<dbReference type="AlphaFoldDB" id="A0A6G9QHG2"/>
<dbReference type="KEGG" id="saes:HBH39_05005"/>
<dbReference type="InterPro" id="IPR032610">
    <property type="entry name" value="DUF2172"/>
</dbReference>
<dbReference type="InterPro" id="IPR036388">
    <property type="entry name" value="WH-like_DNA-bd_sf"/>
</dbReference>
<reference evidence="4 5" key="1">
    <citation type="submission" date="2020-03" db="EMBL/GenBank/DDBJ databases">
        <title>Complete genome sequence of Shewanella sp.</title>
        <authorList>
            <person name="Kim Y.-S."/>
            <person name="Kim S.-J."/>
            <person name="Jung H.-K."/>
            <person name="Kim K.-H."/>
        </authorList>
    </citation>
    <scope>NUCLEOTIDE SEQUENCE [LARGE SCALE GENOMIC DNA]</scope>
    <source>
        <strain evidence="4 5">PN3F2</strain>
    </source>
</reference>
<sequence>MSCEYTFLSQCFDHLFPLPRSITGPGIEASIHYLQQFMPLSIEKVPSGSQVFDWTVPPEWHLKRATLTGPTGELICDTDINNLHVVNYSIPVQGQYQLSELQAHLHSTHHFPTAIPYVTSYYNPTWGFCMADEVRQTLKSGTYTVNIDTEFKSDGGVPFAHCVLPGESHKEILLSSYLCHPSMANNELSGPLVLLLLYQRIEKWPKRRFSYRFLLNPETIGSLCFLSRYHQHLKQNLAAGLILTCLGGSNSTLRYKSSRINNSVFDELIPTLSQTDESWTHHAYTPLHGSDERQYCSPGFNLPMGQIARTVYGQYNGYHNSLDDKETMDVNQLIRSVDQIESMLKMAEVCGKPVNQSPYGEPQLGKRGLYPTINKPGNWQLSSDTTMDNRKFLNIVLTTLSMADGLNSSIEIAKQSNCTIHELADVITILEDKGLIKFNQEPLA</sequence>
<dbReference type="Gene3D" id="3.50.30.90">
    <property type="match status" value="1"/>
</dbReference>
<dbReference type="Proteomes" id="UP000502608">
    <property type="component" value="Chromosome"/>
</dbReference>
<dbReference type="Pfam" id="PF09940">
    <property type="entry name" value="DUF2172"/>
    <property type="match status" value="1"/>
</dbReference>
<dbReference type="EMBL" id="CP050313">
    <property type="protein sequence ID" value="QIR13936.1"/>
    <property type="molecule type" value="Genomic_DNA"/>
</dbReference>
<name>A0A6G9QHG2_9GAMM</name>
<protein>
    <submittedName>
        <fullName evidence="4">DUF4910 domain-containing protein</fullName>
    </submittedName>
</protein>
<dbReference type="Gene3D" id="1.10.10.10">
    <property type="entry name" value="Winged helix-like DNA-binding domain superfamily/Winged helix DNA-binding domain"/>
    <property type="match status" value="1"/>
</dbReference>
<feature type="domain" description="UCP01524 winged helix-turn-helix" evidence="2">
    <location>
        <begin position="354"/>
        <end position="437"/>
    </location>
</feature>
<dbReference type="Gene3D" id="3.40.630.10">
    <property type="entry name" value="Zn peptidases"/>
    <property type="match status" value="1"/>
</dbReference>
<evidence type="ECO:0000259" key="2">
    <source>
        <dbReference type="Pfam" id="PF16221"/>
    </source>
</evidence>
<organism evidence="4 5">
    <name type="scientific">Shewanella aestuarii</name>
    <dbReference type="NCBI Taxonomy" id="1028752"/>
    <lineage>
        <taxon>Bacteria</taxon>
        <taxon>Pseudomonadati</taxon>
        <taxon>Pseudomonadota</taxon>
        <taxon>Gammaproteobacteria</taxon>
        <taxon>Alteromonadales</taxon>
        <taxon>Shewanellaceae</taxon>
        <taxon>Shewanella</taxon>
    </lineage>
</organism>
<gene>
    <name evidence="4" type="ORF">HBH39_05005</name>
</gene>
<dbReference type="Pfam" id="PF16254">
    <property type="entry name" value="DUF4910"/>
    <property type="match status" value="1"/>
</dbReference>
<feature type="domain" description="DUF2172" evidence="1">
    <location>
        <begin position="59"/>
        <end position="150"/>
    </location>
</feature>
<evidence type="ECO:0000259" key="3">
    <source>
        <dbReference type="Pfam" id="PF16254"/>
    </source>
</evidence>
<evidence type="ECO:0000313" key="5">
    <source>
        <dbReference type="Proteomes" id="UP000502608"/>
    </source>
</evidence>
<dbReference type="RefSeq" id="WP_167676161.1">
    <property type="nucleotide sequence ID" value="NZ_CP050313.1"/>
</dbReference>
<feature type="domain" description="DUF4910" evidence="3">
    <location>
        <begin position="12"/>
        <end position="348"/>
    </location>
</feature>
<proteinExistence type="predicted"/>
<accession>A0A6G9QHG2</accession>
<keyword evidence="5" id="KW-1185">Reference proteome</keyword>
<dbReference type="InterPro" id="IPR032622">
    <property type="entry name" value="UCP01524_HTH"/>
</dbReference>
<evidence type="ECO:0000259" key="1">
    <source>
        <dbReference type="Pfam" id="PF09940"/>
    </source>
</evidence>